<evidence type="ECO:0000259" key="1">
    <source>
        <dbReference type="PROSITE" id="PS51819"/>
    </source>
</evidence>
<protein>
    <submittedName>
        <fullName evidence="2">VOC family protein</fullName>
    </submittedName>
</protein>
<dbReference type="PROSITE" id="PS51819">
    <property type="entry name" value="VOC"/>
    <property type="match status" value="1"/>
</dbReference>
<feature type="domain" description="VOC" evidence="1">
    <location>
        <begin position="7"/>
        <end position="129"/>
    </location>
</feature>
<accession>A0A4Q1SGK6</accession>
<name>A0A4Q1SGK6_9BACT</name>
<evidence type="ECO:0000313" key="2">
    <source>
        <dbReference type="EMBL" id="RXS96477.1"/>
    </source>
</evidence>
<dbReference type="EMBL" id="SDMK01000001">
    <property type="protein sequence ID" value="RXS96477.1"/>
    <property type="molecule type" value="Genomic_DNA"/>
</dbReference>
<keyword evidence="3" id="KW-1185">Reference proteome</keyword>
<dbReference type="RefSeq" id="WP_129206226.1">
    <property type="nucleotide sequence ID" value="NZ_BMGU01000001.1"/>
</dbReference>
<dbReference type="CDD" id="cd07246">
    <property type="entry name" value="VOC_like"/>
    <property type="match status" value="1"/>
</dbReference>
<dbReference type="Proteomes" id="UP000290253">
    <property type="component" value="Unassembled WGS sequence"/>
</dbReference>
<comment type="caution">
    <text evidence="2">The sequence shown here is derived from an EMBL/GenBank/DDBJ whole genome shotgun (WGS) entry which is preliminary data.</text>
</comment>
<dbReference type="AlphaFoldDB" id="A0A4Q1SGK6"/>
<dbReference type="InterPro" id="IPR029068">
    <property type="entry name" value="Glyas_Bleomycin-R_OHBP_Dase"/>
</dbReference>
<dbReference type="PANTHER" id="PTHR34109">
    <property type="entry name" value="BNAUNNG04460D PROTEIN-RELATED"/>
    <property type="match status" value="1"/>
</dbReference>
<proteinExistence type="predicted"/>
<sequence>MAAFPYTLAPWLNVRASSSPSALEFYKAALGAEERFHVDDGDGHIVARLSIHGAEFWLSDESPEHGNYSPESIHGCSVRLILSVPDPDARVARAVEMGAELLCPVQEDHGWRVGRIRDPFGHIWEIARPPSSAELTG</sequence>
<gene>
    <name evidence="2" type="ORF">ESZ00_00505</name>
</gene>
<dbReference type="PANTHER" id="PTHR34109:SF1">
    <property type="entry name" value="VOC DOMAIN-CONTAINING PROTEIN"/>
    <property type="match status" value="1"/>
</dbReference>
<reference evidence="2 3" key="1">
    <citation type="journal article" date="2016" name="Int. J. Syst. Evol. Microbiol.">
        <title>Acidipila dinghuensis sp. nov., an acidobacterium isolated from forest soil.</title>
        <authorList>
            <person name="Jiang Y.W."/>
            <person name="Wang J."/>
            <person name="Chen M.H."/>
            <person name="Lv Y.Y."/>
            <person name="Qiu L.H."/>
        </authorList>
    </citation>
    <scope>NUCLEOTIDE SEQUENCE [LARGE SCALE GENOMIC DNA]</scope>
    <source>
        <strain evidence="2 3">DHOF10</strain>
    </source>
</reference>
<dbReference type="OrthoDB" id="9795306at2"/>
<dbReference type="Pfam" id="PF18029">
    <property type="entry name" value="Glyoxalase_6"/>
    <property type="match status" value="1"/>
</dbReference>
<evidence type="ECO:0000313" key="3">
    <source>
        <dbReference type="Proteomes" id="UP000290253"/>
    </source>
</evidence>
<dbReference type="Gene3D" id="3.10.180.10">
    <property type="entry name" value="2,3-Dihydroxybiphenyl 1,2-Dioxygenase, domain 1"/>
    <property type="match status" value="1"/>
</dbReference>
<dbReference type="InterPro" id="IPR037523">
    <property type="entry name" value="VOC_core"/>
</dbReference>
<dbReference type="SUPFAM" id="SSF54593">
    <property type="entry name" value="Glyoxalase/Bleomycin resistance protein/Dihydroxybiphenyl dioxygenase"/>
    <property type="match status" value="1"/>
</dbReference>
<organism evidence="2 3">
    <name type="scientific">Silvibacterium dinghuense</name>
    <dbReference type="NCBI Taxonomy" id="1560006"/>
    <lineage>
        <taxon>Bacteria</taxon>
        <taxon>Pseudomonadati</taxon>
        <taxon>Acidobacteriota</taxon>
        <taxon>Terriglobia</taxon>
        <taxon>Terriglobales</taxon>
        <taxon>Acidobacteriaceae</taxon>
        <taxon>Silvibacterium</taxon>
    </lineage>
</organism>
<dbReference type="InterPro" id="IPR041581">
    <property type="entry name" value="Glyoxalase_6"/>
</dbReference>